<keyword evidence="4 5" id="KW-0408">Iron</keyword>
<dbReference type="EMBL" id="HG002355">
    <property type="protein sequence ID" value="CDF41359.1"/>
    <property type="molecule type" value="Genomic_DNA"/>
</dbReference>
<keyword evidence="7" id="KW-0472">Membrane</keyword>
<keyword evidence="2 5" id="KW-0349">Heme</keyword>
<evidence type="ECO:0000256" key="3">
    <source>
        <dbReference type="ARBA" id="ARBA00022723"/>
    </source>
</evidence>
<keyword evidence="6" id="KW-0503">Monooxygenase</keyword>
<dbReference type="PANTHER" id="PTHR24304:SF2">
    <property type="entry name" value="24-HYDROXYCHOLESTEROL 7-ALPHA-HYDROXYLASE"/>
    <property type="match status" value="1"/>
</dbReference>
<dbReference type="OMA" id="HWFPFVG"/>
<dbReference type="GO" id="GO:0005506">
    <property type="term" value="F:iron ion binding"/>
    <property type="evidence" value="ECO:0007669"/>
    <property type="project" value="InterPro"/>
</dbReference>
<keyword evidence="6" id="KW-0560">Oxidoreductase</keyword>
<keyword evidence="7" id="KW-0812">Transmembrane</keyword>
<keyword evidence="9" id="KW-1185">Reference proteome</keyword>
<dbReference type="InterPro" id="IPR050529">
    <property type="entry name" value="CYP450_sterol_14alpha_dmase"/>
</dbReference>
<keyword evidence="3 5" id="KW-0479">Metal-binding</keyword>
<comment type="cofactor">
    <cofactor evidence="5">
        <name>heme</name>
        <dbReference type="ChEBI" id="CHEBI:30413"/>
    </cofactor>
</comment>
<dbReference type="GO" id="GO:0020037">
    <property type="term" value="F:heme binding"/>
    <property type="evidence" value="ECO:0007669"/>
    <property type="project" value="InterPro"/>
</dbReference>
<dbReference type="STRING" id="2769.R7QTA6"/>
<keyword evidence="7" id="KW-1133">Transmembrane helix</keyword>
<evidence type="ECO:0000256" key="1">
    <source>
        <dbReference type="ARBA" id="ARBA00010617"/>
    </source>
</evidence>
<dbReference type="Gene3D" id="1.10.630.10">
    <property type="entry name" value="Cytochrome P450"/>
    <property type="match status" value="1"/>
</dbReference>
<dbReference type="PANTHER" id="PTHR24304">
    <property type="entry name" value="CYTOCHROME P450 FAMILY 7"/>
    <property type="match status" value="1"/>
</dbReference>
<sequence length="516" mass="57636">MVLSFSKAEQLARTTLAAAQEGDIEALGWIAVVVLTLALIAVALVLFIVGDGKAPSANSTKTAARPPSYSVGLPIIGTLLSFADNPLKLVWEAYAEKGEVFTLRLLHKRLTFVIGPDASETFFKASDTELDQNEPYKFSTPVFGKDVVYDATLENRLQHFRILSMTLRVNMLETYVPLMIKEAGDFFKGWGNEGELDLLKELSNLIILTGSRCIMGREIRENLFGEVSHLIHDLDQGMQPISVLANWLPIKAHRLRDRARREIGKLFEPIIRSRREGNAREDDMLQRLVEAKYRDGTAFKEHEIVGNLVAGLFAAQHTSSATSTWLGMHLFRNPSVLKSVMEEQKAVLEEHNGTLSYAALVKMNLLHACMKETLRMHPPLIFLMRKALEPRSVLGGRFEIPENDYIVASPSVAGMLPEIFKEPSSWDPDRFLPPRSEDKAAPYSFLGFGAGRHGCMGEGFAYVQVKTIWSILLSTFDMEPVGEAVPEADYNALVVGPKLNTCWMRYKRKVPLPESS</sequence>
<evidence type="ECO:0000256" key="5">
    <source>
        <dbReference type="PIRSR" id="PIRSR602403-1"/>
    </source>
</evidence>
<feature type="transmembrane region" description="Helical" evidence="7">
    <location>
        <begin position="26"/>
        <end position="49"/>
    </location>
</feature>
<dbReference type="InterPro" id="IPR017972">
    <property type="entry name" value="Cyt_P450_CS"/>
</dbReference>
<dbReference type="OrthoDB" id="1055148at2759"/>
<dbReference type="GeneID" id="17319373"/>
<accession>R7QTA6</accession>
<dbReference type="InterPro" id="IPR036396">
    <property type="entry name" value="Cyt_P450_sf"/>
</dbReference>
<comment type="similarity">
    <text evidence="1 6">Belongs to the cytochrome P450 family.</text>
</comment>
<dbReference type="KEGG" id="ccp:CHC_T00009303001"/>
<dbReference type="Gramene" id="CDF41359">
    <property type="protein sequence ID" value="CDF41359"/>
    <property type="gene ID" value="CHC_T00009303001"/>
</dbReference>
<feature type="binding site" description="axial binding residue" evidence="5">
    <location>
        <position position="455"/>
    </location>
    <ligand>
        <name>heme</name>
        <dbReference type="ChEBI" id="CHEBI:30413"/>
    </ligand>
    <ligandPart>
        <name>Fe</name>
        <dbReference type="ChEBI" id="CHEBI:18248"/>
    </ligandPart>
</feature>
<evidence type="ECO:0000313" key="8">
    <source>
        <dbReference type="EMBL" id="CDF41359.1"/>
    </source>
</evidence>
<evidence type="ECO:0000256" key="7">
    <source>
        <dbReference type="SAM" id="Phobius"/>
    </source>
</evidence>
<dbReference type="CDD" id="cd11042">
    <property type="entry name" value="CYP51-like"/>
    <property type="match status" value="1"/>
</dbReference>
<name>R7QTA6_CHOCR</name>
<dbReference type="InterPro" id="IPR002403">
    <property type="entry name" value="Cyt_P450_E_grp-IV"/>
</dbReference>
<gene>
    <name evidence="8" type="ORF">CHC_T00009303001</name>
</gene>
<dbReference type="GO" id="GO:0016705">
    <property type="term" value="F:oxidoreductase activity, acting on paired donors, with incorporation or reduction of molecular oxygen"/>
    <property type="evidence" value="ECO:0007669"/>
    <property type="project" value="InterPro"/>
</dbReference>
<dbReference type="PRINTS" id="PR00385">
    <property type="entry name" value="P450"/>
</dbReference>
<evidence type="ECO:0000256" key="6">
    <source>
        <dbReference type="RuleBase" id="RU000461"/>
    </source>
</evidence>
<dbReference type="RefSeq" id="XP_005711653.1">
    <property type="nucleotide sequence ID" value="XM_005711596.1"/>
</dbReference>
<protein>
    <submittedName>
        <fullName evidence="8">Cytochrome P450 family 51-CYP51G1</fullName>
    </submittedName>
</protein>
<dbReference type="AlphaFoldDB" id="R7QTA6"/>
<evidence type="ECO:0000313" key="9">
    <source>
        <dbReference type="Proteomes" id="UP000012073"/>
    </source>
</evidence>
<organism evidence="8 9">
    <name type="scientific">Chondrus crispus</name>
    <name type="common">Carrageen Irish moss</name>
    <name type="synonym">Polymorpha crispa</name>
    <dbReference type="NCBI Taxonomy" id="2769"/>
    <lineage>
        <taxon>Eukaryota</taxon>
        <taxon>Rhodophyta</taxon>
        <taxon>Florideophyceae</taxon>
        <taxon>Rhodymeniophycidae</taxon>
        <taxon>Gigartinales</taxon>
        <taxon>Gigartinaceae</taxon>
        <taxon>Chondrus</taxon>
    </lineage>
</organism>
<reference evidence="9" key="1">
    <citation type="journal article" date="2013" name="Proc. Natl. Acad. Sci. U.S.A.">
        <title>Genome structure and metabolic features in the red seaweed Chondrus crispus shed light on evolution of the Archaeplastida.</title>
        <authorList>
            <person name="Collen J."/>
            <person name="Porcel B."/>
            <person name="Carre W."/>
            <person name="Ball S.G."/>
            <person name="Chaparro C."/>
            <person name="Tonon T."/>
            <person name="Barbeyron T."/>
            <person name="Michel G."/>
            <person name="Noel B."/>
            <person name="Valentin K."/>
            <person name="Elias M."/>
            <person name="Artiguenave F."/>
            <person name="Arun A."/>
            <person name="Aury J.M."/>
            <person name="Barbosa-Neto J.F."/>
            <person name="Bothwell J.H."/>
            <person name="Bouget F.Y."/>
            <person name="Brillet L."/>
            <person name="Cabello-Hurtado F."/>
            <person name="Capella-Gutierrez S."/>
            <person name="Charrier B."/>
            <person name="Cladiere L."/>
            <person name="Cock J.M."/>
            <person name="Coelho S.M."/>
            <person name="Colleoni C."/>
            <person name="Czjzek M."/>
            <person name="Da Silva C."/>
            <person name="Delage L."/>
            <person name="Denoeud F."/>
            <person name="Deschamps P."/>
            <person name="Dittami S.M."/>
            <person name="Gabaldon T."/>
            <person name="Gachon C.M."/>
            <person name="Groisillier A."/>
            <person name="Herve C."/>
            <person name="Jabbari K."/>
            <person name="Katinka M."/>
            <person name="Kloareg B."/>
            <person name="Kowalczyk N."/>
            <person name="Labadie K."/>
            <person name="Leblanc C."/>
            <person name="Lopez P.J."/>
            <person name="McLachlan D.H."/>
            <person name="Meslet-Cladiere L."/>
            <person name="Moustafa A."/>
            <person name="Nehr Z."/>
            <person name="Nyvall Collen P."/>
            <person name="Panaud O."/>
            <person name="Partensky F."/>
            <person name="Poulain J."/>
            <person name="Rensing S.A."/>
            <person name="Rousvoal S."/>
            <person name="Samson G."/>
            <person name="Symeonidi A."/>
            <person name="Weissenbach J."/>
            <person name="Zambounis A."/>
            <person name="Wincker P."/>
            <person name="Boyen C."/>
        </authorList>
    </citation>
    <scope>NUCLEOTIDE SEQUENCE [LARGE SCALE GENOMIC DNA]</scope>
    <source>
        <strain evidence="9">cv. Stackhouse</strain>
    </source>
</reference>
<dbReference type="SUPFAM" id="SSF48264">
    <property type="entry name" value="Cytochrome P450"/>
    <property type="match status" value="1"/>
</dbReference>
<dbReference type="Pfam" id="PF00067">
    <property type="entry name" value="p450"/>
    <property type="match status" value="1"/>
</dbReference>
<dbReference type="Proteomes" id="UP000012073">
    <property type="component" value="Unassembled WGS sequence"/>
</dbReference>
<dbReference type="InterPro" id="IPR001128">
    <property type="entry name" value="Cyt_P450"/>
</dbReference>
<evidence type="ECO:0000256" key="4">
    <source>
        <dbReference type="ARBA" id="ARBA00023004"/>
    </source>
</evidence>
<proteinExistence type="inferred from homology"/>
<dbReference type="PRINTS" id="PR00465">
    <property type="entry name" value="EP450IV"/>
</dbReference>
<evidence type="ECO:0000256" key="2">
    <source>
        <dbReference type="ARBA" id="ARBA00022617"/>
    </source>
</evidence>
<dbReference type="PROSITE" id="PS00086">
    <property type="entry name" value="CYTOCHROME_P450"/>
    <property type="match status" value="1"/>
</dbReference>
<dbReference type="GO" id="GO:0004497">
    <property type="term" value="F:monooxygenase activity"/>
    <property type="evidence" value="ECO:0007669"/>
    <property type="project" value="UniProtKB-KW"/>
</dbReference>
<dbReference type="BioCyc" id="MetaCyc:MONOMER-21384"/>